<dbReference type="STRING" id="1121022.GCA_000376105_02661"/>
<feature type="region of interest" description="Disordered" evidence="1">
    <location>
        <begin position="266"/>
        <end position="286"/>
    </location>
</feature>
<dbReference type="EMBL" id="AWGB01000012">
    <property type="protein sequence ID" value="ESQ92595.1"/>
    <property type="molecule type" value="Genomic_DNA"/>
</dbReference>
<dbReference type="RefSeq" id="WP_018082330.1">
    <property type="nucleotide sequence ID" value="NZ_AQWM01000013.1"/>
</dbReference>
<gene>
    <name evidence="2" type="ORF">ABENE_08130</name>
</gene>
<dbReference type="AlphaFoldDB" id="V4Q469"/>
<evidence type="ECO:0000256" key="1">
    <source>
        <dbReference type="SAM" id="MobiDB-lite"/>
    </source>
</evidence>
<accession>V4Q469</accession>
<name>V4Q469_9CAUL</name>
<dbReference type="Proteomes" id="UP000017837">
    <property type="component" value="Unassembled WGS sequence"/>
</dbReference>
<reference evidence="2 3" key="1">
    <citation type="journal article" date="2014" name="Nature">
        <title>Sequential evolution of bacterial morphology by co-option of a developmental regulator.</title>
        <authorList>
            <person name="Jiang C."/>
            <person name="Brown P.J."/>
            <person name="Ducret A."/>
            <person name="Brun Y.V."/>
        </authorList>
    </citation>
    <scope>NUCLEOTIDE SEQUENCE [LARGE SCALE GENOMIC DNA]</scope>
    <source>
        <strain evidence="2 3">DSM 16100</strain>
    </source>
</reference>
<keyword evidence="3" id="KW-1185">Reference proteome</keyword>
<sequence length="855" mass="96765">MDDDIVNILKQQMAMLDISADLGMSEDDDAHIQREGTIRYVLDENIFEYLVSPHYQTSSQGGFYSNVWRNDRSFPVDLARSAEAQTSMQTAEWIISGTLPGASSNLLSMTDGHRDELARRAGEINAELKTDPRRQAEDLLERIKKKKALVHSILSGDTMSVPQGLTSQEAEQIASDCEALILGGVDRDVVDLHRKVSHCSALLVSDDIVEHIIQLRRLYSTKIYGRTISLEAACGLTDSVMDEILEDAREWSRMFRDELLLPGNRGRTRRERLPPTLESSSPSEDNEIGSIWNDAWAIAAVQKIADVNPDPKLRIVFVTGDQLLIDTYRRWYQKQPTEVPYILRRFTQYAPHFNPRDIGGAFGALRDSELASLNLFDSVQQAIGMSILPWLRTADREKLAAEYPEYSAQTFTLIQSEKPDFISDPAIRELIEEAQPDKHRLAADWASITNRWRKYQRIAVGSAAALVARRVDEHAAMMAKLESIDDTDTLKRFVDELLHEQSHESLRLWLPKAKKIIQKLRDIEKPRHIPALSLDDLSDTSLESNPAEVTFAAAACLSMEDGDSVEAMRFADIALKSDQGARDSQRGVDGFYPELLFLNAVTHRYGLANAGRHLITRMDSDTAVSSVMRSIQTVKKYYAVAKNALREALNLHITNTNSAVTETERAYHAVRQVRTYSERAALELFYATSVGLPLNSRSAILQPLELLREASVSASSAVNDLLICEQLFDTFSKEFRLNDSDRKILALSEMQFRINQVSVIVARKLLEGKFHNPFNHQSRELINLARRLASDFKISHNLAEMEFLGFEIWAGLREVKAARPALQTLTRANTGIRLDQFLFDRIRKRILHSERTDRR</sequence>
<feature type="compositionally biased region" description="Low complexity" evidence="1">
    <location>
        <begin position="274"/>
        <end position="283"/>
    </location>
</feature>
<evidence type="ECO:0000313" key="3">
    <source>
        <dbReference type="Proteomes" id="UP000017837"/>
    </source>
</evidence>
<dbReference type="PATRIC" id="fig|1121022.4.peg.1636"/>
<organism evidence="2 3">
    <name type="scientific">Asticcacaulis benevestitus DSM 16100 = ATCC BAA-896</name>
    <dbReference type="NCBI Taxonomy" id="1121022"/>
    <lineage>
        <taxon>Bacteria</taxon>
        <taxon>Pseudomonadati</taxon>
        <taxon>Pseudomonadota</taxon>
        <taxon>Alphaproteobacteria</taxon>
        <taxon>Caulobacterales</taxon>
        <taxon>Caulobacteraceae</taxon>
        <taxon>Asticcacaulis</taxon>
    </lineage>
</organism>
<proteinExistence type="predicted"/>
<comment type="caution">
    <text evidence="2">The sequence shown here is derived from an EMBL/GenBank/DDBJ whole genome shotgun (WGS) entry which is preliminary data.</text>
</comment>
<protein>
    <submittedName>
        <fullName evidence="2">Uncharacterized protein</fullName>
    </submittedName>
</protein>
<dbReference type="OrthoDB" id="8480031at2"/>
<evidence type="ECO:0000313" key="2">
    <source>
        <dbReference type="EMBL" id="ESQ92595.1"/>
    </source>
</evidence>